<dbReference type="PANTHER" id="PTHR41773">
    <property type="entry name" value="GTP PYROPHOSPHATASE-RELATED"/>
    <property type="match status" value="1"/>
</dbReference>
<gene>
    <name evidence="3" type="ORF">OL234_08610</name>
</gene>
<dbReference type="Proteomes" id="UP001179647">
    <property type="component" value="Chromosome"/>
</dbReference>
<reference evidence="3" key="1">
    <citation type="submission" date="2022-10" db="EMBL/GenBank/DDBJ databases">
        <title>Vagococcus sp. isolated from poultry meat.</title>
        <authorList>
            <person name="Johansson P."/>
            <person name="Bjorkroth J."/>
        </authorList>
    </citation>
    <scope>NUCLEOTIDE SEQUENCE</scope>
    <source>
        <strain evidence="3">STAA11</strain>
    </source>
</reference>
<evidence type="ECO:0000256" key="1">
    <source>
        <dbReference type="ARBA" id="ARBA00004976"/>
    </source>
</evidence>
<accession>A0AAF0CUD0</accession>
<protein>
    <submittedName>
        <fullName evidence="3">GTP pyrophosphokinase</fullName>
    </submittedName>
</protein>
<evidence type="ECO:0000313" key="4">
    <source>
        <dbReference type="Proteomes" id="UP001179647"/>
    </source>
</evidence>
<dbReference type="PANTHER" id="PTHR41773:SF1">
    <property type="entry name" value="RELA_SPOT DOMAIN-CONTAINING PROTEIN"/>
    <property type="match status" value="1"/>
</dbReference>
<name>A0AAF0CUD0_9ENTE</name>
<dbReference type="InterPro" id="IPR043519">
    <property type="entry name" value="NT_sf"/>
</dbReference>
<dbReference type="KEGG" id="vie:OL234_08610"/>
<evidence type="ECO:0000259" key="2">
    <source>
        <dbReference type="SMART" id="SM00954"/>
    </source>
</evidence>
<sequence>MLTKHSATSHYKELLLSQYDDNKPLYDQFTTTVRSIIRSLVESESIATHTIDTRIKERDSLDKKIEKKDKYTDISEITDICGLRIVTYYSDDVDKIAALINHEFEVDHQNSIDKRAIMEPDRFGYLSLHYVVSLSDNRLELPENQKFEQLKIEIQIRTILQHTWAEIEHDLGYKSKSEIPKNIRRNFSRLAGLFEIADDEFLNIRNNLTRYEEKVSHNLEDDTPLQEIDIDSITLKLFIMKDPDYRQLLTQLKENFLQKGLNLDFYTKNSLNPKIISIFDTIGIDTIEELKQLLQKSQHFCEEMMLDVAINNPKQTAYTYAKGTPLLYAGYYYMILHNYSEKKIMTILSDSDITPRKELDPSFYEHVTRLYHKIKDPL</sequence>
<dbReference type="SUPFAM" id="SSF81301">
    <property type="entry name" value="Nucleotidyltransferase"/>
    <property type="match status" value="1"/>
</dbReference>
<dbReference type="Pfam" id="PF04607">
    <property type="entry name" value="RelA_SpoT"/>
    <property type="match status" value="1"/>
</dbReference>
<dbReference type="InterPro" id="IPR007685">
    <property type="entry name" value="RelA_SpoT"/>
</dbReference>
<dbReference type="SMART" id="SM00954">
    <property type="entry name" value="RelA_SpoT"/>
    <property type="match status" value="1"/>
</dbReference>
<keyword evidence="4" id="KW-1185">Reference proteome</keyword>
<organism evidence="3 4">
    <name type="scientific">Vagococcus intermedius</name>
    <dbReference type="NCBI Taxonomy" id="2991418"/>
    <lineage>
        <taxon>Bacteria</taxon>
        <taxon>Bacillati</taxon>
        <taxon>Bacillota</taxon>
        <taxon>Bacilli</taxon>
        <taxon>Lactobacillales</taxon>
        <taxon>Enterococcaceae</taxon>
        <taxon>Vagococcus</taxon>
    </lineage>
</organism>
<comment type="pathway">
    <text evidence="1">Purine metabolism; ppGpp biosynthesis; ppGpp from GTP: step 1/2.</text>
</comment>
<proteinExistence type="predicted"/>
<dbReference type="AlphaFoldDB" id="A0AAF0CUD0"/>
<dbReference type="Gene3D" id="3.30.460.10">
    <property type="entry name" value="Beta Polymerase, domain 2"/>
    <property type="match status" value="1"/>
</dbReference>
<evidence type="ECO:0000313" key="3">
    <source>
        <dbReference type="EMBL" id="WEG73024.1"/>
    </source>
</evidence>
<dbReference type="EMBL" id="CP110232">
    <property type="protein sequence ID" value="WEG73024.1"/>
    <property type="molecule type" value="Genomic_DNA"/>
</dbReference>
<dbReference type="GO" id="GO:0015969">
    <property type="term" value="P:guanosine tetraphosphate metabolic process"/>
    <property type="evidence" value="ECO:0007669"/>
    <property type="project" value="InterPro"/>
</dbReference>
<dbReference type="Gene3D" id="1.10.287.860">
    <property type="entry name" value="Nucleotidyltransferase"/>
    <property type="match status" value="1"/>
</dbReference>
<dbReference type="RefSeq" id="WP_275468826.1">
    <property type="nucleotide sequence ID" value="NZ_CP110232.1"/>
</dbReference>
<dbReference type="CDD" id="cd05399">
    <property type="entry name" value="NT_Rel-Spo_like"/>
    <property type="match status" value="1"/>
</dbReference>
<feature type="domain" description="RelA/SpoT" evidence="2">
    <location>
        <begin position="53"/>
        <end position="179"/>
    </location>
</feature>